<dbReference type="PROSITE" id="PS50109">
    <property type="entry name" value="HIS_KIN"/>
    <property type="match status" value="1"/>
</dbReference>
<dbReference type="PROSITE" id="PS50110">
    <property type="entry name" value="RESPONSE_REGULATORY"/>
    <property type="match status" value="1"/>
</dbReference>
<dbReference type="EC" id="2.7.13.3" evidence="3"/>
<dbReference type="AlphaFoldDB" id="B7KFL8"/>
<dbReference type="OrthoDB" id="5555607at2"/>
<dbReference type="InterPro" id="IPR000014">
    <property type="entry name" value="PAS"/>
</dbReference>
<accession>B7KFL8</accession>
<protein>
    <recommendedName>
        <fullName evidence="7">Circadian input-output histidine kinase CikA</fullName>
        <ecNumber evidence="3">2.7.13.3</ecNumber>
    </recommendedName>
</protein>
<dbReference type="KEGG" id="cyc:PCC7424_4990"/>
<feature type="domain" description="PAC" evidence="13">
    <location>
        <begin position="383"/>
        <end position="435"/>
    </location>
</feature>
<dbReference type="Gene3D" id="3.40.50.2300">
    <property type="match status" value="1"/>
</dbReference>
<name>B7KFL8_GLOC7</name>
<dbReference type="Pfam" id="PF08447">
    <property type="entry name" value="PAS_3"/>
    <property type="match status" value="2"/>
</dbReference>
<dbReference type="InterPro" id="IPR003661">
    <property type="entry name" value="HisK_dim/P_dom"/>
</dbReference>
<feature type="domain" description="Histidine kinase" evidence="10">
    <location>
        <begin position="587"/>
        <end position="805"/>
    </location>
</feature>
<dbReference type="InterPro" id="IPR013655">
    <property type="entry name" value="PAS_fold_3"/>
</dbReference>
<evidence type="ECO:0000259" key="12">
    <source>
        <dbReference type="PROSITE" id="PS50112"/>
    </source>
</evidence>
<dbReference type="HOGENOM" id="CLU_000445_114_15_3"/>
<evidence type="ECO:0000256" key="8">
    <source>
        <dbReference type="PROSITE-ProRule" id="PRU00169"/>
    </source>
</evidence>
<dbReference type="InterPro" id="IPR036890">
    <property type="entry name" value="HATPase_C_sf"/>
</dbReference>
<dbReference type="GO" id="GO:0000155">
    <property type="term" value="F:phosphorelay sensor kinase activity"/>
    <property type="evidence" value="ECO:0007669"/>
    <property type="project" value="InterPro"/>
</dbReference>
<evidence type="ECO:0000259" key="13">
    <source>
        <dbReference type="PROSITE" id="PS50113"/>
    </source>
</evidence>
<evidence type="ECO:0000259" key="11">
    <source>
        <dbReference type="PROSITE" id="PS50110"/>
    </source>
</evidence>
<dbReference type="Pfam" id="PF00072">
    <property type="entry name" value="Response_reg"/>
    <property type="match status" value="1"/>
</dbReference>
<evidence type="ECO:0000256" key="9">
    <source>
        <dbReference type="SAM" id="Coils"/>
    </source>
</evidence>
<dbReference type="InterPro" id="IPR003594">
    <property type="entry name" value="HATPase_dom"/>
</dbReference>
<evidence type="ECO:0000256" key="4">
    <source>
        <dbReference type="ARBA" id="ARBA00022553"/>
    </source>
</evidence>
<feature type="domain" description="PAC" evidence="13">
    <location>
        <begin position="258"/>
        <end position="310"/>
    </location>
</feature>
<dbReference type="CDD" id="cd16922">
    <property type="entry name" value="HATPase_EvgS-ArcB-TorS-like"/>
    <property type="match status" value="1"/>
</dbReference>
<dbReference type="Pfam" id="PF02518">
    <property type="entry name" value="HATPase_c"/>
    <property type="match status" value="1"/>
</dbReference>
<reference evidence="15" key="1">
    <citation type="journal article" date="2011" name="MBio">
        <title>Novel metabolic attributes of the genus Cyanothece, comprising a group of unicellular nitrogen-fixing Cyanobacteria.</title>
        <authorList>
            <person name="Bandyopadhyay A."/>
            <person name="Elvitigala T."/>
            <person name="Welsh E."/>
            <person name="Stockel J."/>
            <person name="Liberton M."/>
            <person name="Min H."/>
            <person name="Sherman L.A."/>
            <person name="Pakrasi H.B."/>
        </authorList>
    </citation>
    <scope>NUCLEOTIDE SEQUENCE [LARGE SCALE GENOMIC DNA]</scope>
    <source>
        <strain evidence="15">PCC 7424</strain>
    </source>
</reference>
<dbReference type="PROSITE" id="PS50113">
    <property type="entry name" value="PAC"/>
    <property type="match status" value="2"/>
</dbReference>
<dbReference type="eggNOG" id="COG3829">
    <property type="taxonomic scope" value="Bacteria"/>
</dbReference>
<dbReference type="Pfam" id="PF00512">
    <property type="entry name" value="HisKA"/>
    <property type="match status" value="1"/>
</dbReference>
<dbReference type="RefSeq" id="WP_015956923.1">
    <property type="nucleotide sequence ID" value="NC_011729.1"/>
</dbReference>
<dbReference type="InterPro" id="IPR036097">
    <property type="entry name" value="HisK_dim/P_sf"/>
</dbReference>
<dbReference type="SMART" id="SM00086">
    <property type="entry name" value="PAC"/>
    <property type="match status" value="3"/>
</dbReference>
<dbReference type="CDD" id="cd17580">
    <property type="entry name" value="REC_2_DhkD-like"/>
    <property type="match status" value="1"/>
</dbReference>
<evidence type="ECO:0000313" key="15">
    <source>
        <dbReference type="Proteomes" id="UP000002384"/>
    </source>
</evidence>
<keyword evidence="14" id="KW-0808">Transferase</keyword>
<dbReference type="SUPFAM" id="SSF47384">
    <property type="entry name" value="Homodimeric domain of signal transducing histidine kinase"/>
    <property type="match status" value="1"/>
</dbReference>
<dbReference type="FunFam" id="3.30.565.10:FF:000010">
    <property type="entry name" value="Sensor histidine kinase RcsC"/>
    <property type="match status" value="1"/>
</dbReference>
<dbReference type="eggNOG" id="COG5002">
    <property type="taxonomic scope" value="Bacteria"/>
</dbReference>
<comment type="similarity">
    <text evidence="2">In the N-terminal section; belongs to the phytochrome family.</text>
</comment>
<evidence type="ECO:0000256" key="2">
    <source>
        <dbReference type="ARBA" id="ARBA00006402"/>
    </source>
</evidence>
<dbReference type="SMART" id="SM00387">
    <property type="entry name" value="HATPase_c"/>
    <property type="match status" value="1"/>
</dbReference>
<dbReference type="Gene3D" id="1.10.287.130">
    <property type="match status" value="1"/>
</dbReference>
<evidence type="ECO:0000256" key="5">
    <source>
        <dbReference type="ARBA" id="ARBA00022777"/>
    </source>
</evidence>
<keyword evidence="6" id="KW-0902">Two-component regulatory system</keyword>
<dbReference type="PANTHER" id="PTHR43547">
    <property type="entry name" value="TWO-COMPONENT HISTIDINE KINASE"/>
    <property type="match status" value="1"/>
</dbReference>
<dbReference type="STRING" id="65393.PCC7424_4990"/>
<dbReference type="PROSITE" id="PS50112">
    <property type="entry name" value="PAS"/>
    <property type="match status" value="2"/>
</dbReference>
<dbReference type="InterPro" id="IPR001789">
    <property type="entry name" value="Sig_transdc_resp-reg_receiver"/>
</dbReference>
<dbReference type="InterPro" id="IPR000700">
    <property type="entry name" value="PAS-assoc_C"/>
</dbReference>
<evidence type="ECO:0000256" key="1">
    <source>
        <dbReference type="ARBA" id="ARBA00000085"/>
    </source>
</evidence>
<dbReference type="InterPro" id="IPR011006">
    <property type="entry name" value="CheY-like_superfamily"/>
</dbReference>
<dbReference type="PANTHER" id="PTHR43547:SF2">
    <property type="entry name" value="HYBRID SIGNAL TRANSDUCTION HISTIDINE KINASE C"/>
    <property type="match status" value="1"/>
</dbReference>
<dbReference type="CDD" id="cd00082">
    <property type="entry name" value="HisKA"/>
    <property type="match status" value="1"/>
</dbReference>
<dbReference type="SMART" id="SM00388">
    <property type="entry name" value="HisKA"/>
    <property type="match status" value="1"/>
</dbReference>
<feature type="domain" description="PAS" evidence="12">
    <location>
        <begin position="185"/>
        <end position="240"/>
    </location>
</feature>
<dbReference type="InterPro" id="IPR001610">
    <property type="entry name" value="PAC"/>
</dbReference>
<evidence type="ECO:0000313" key="14">
    <source>
        <dbReference type="EMBL" id="ACK73343.1"/>
    </source>
</evidence>
<dbReference type="SUPFAM" id="SSF55785">
    <property type="entry name" value="PYP-like sensor domain (PAS domain)"/>
    <property type="match status" value="3"/>
</dbReference>
<feature type="coiled-coil region" evidence="9">
    <location>
        <begin position="294"/>
        <end position="321"/>
    </location>
</feature>
<dbReference type="SUPFAM" id="SSF55874">
    <property type="entry name" value="ATPase domain of HSP90 chaperone/DNA topoisomerase II/histidine kinase"/>
    <property type="match status" value="1"/>
</dbReference>
<dbReference type="NCBIfam" id="TIGR00229">
    <property type="entry name" value="sensory_box"/>
    <property type="match status" value="3"/>
</dbReference>
<organism evidence="14 15">
    <name type="scientific">Gloeothece citriformis (strain PCC 7424)</name>
    <name type="common">Cyanothece sp. (strain PCC 7424)</name>
    <dbReference type="NCBI Taxonomy" id="65393"/>
    <lineage>
        <taxon>Bacteria</taxon>
        <taxon>Bacillati</taxon>
        <taxon>Cyanobacteriota</taxon>
        <taxon>Cyanophyceae</taxon>
        <taxon>Oscillatoriophycideae</taxon>
        <taxon>Chroococcales</taxon>
        <taxon>Aphanothecaceae</taxon>
        <taxon>Gloeothece</taxon>
        <taxon>Gloeothece citriformis</taxon>
    </lineage>
</organism>
<dbReference type="Proteomes" id="UP000002384">
    <property type="component" value="Chromosome"/>
</dbReference>
<dbReference type="eggNOG" id="COG0784">
    <property type="taxonomic scope" value="Bacteria"/>
</dbReference>
<dbReference type="InterPro" id="IPR004358">
    <property type="entry name" value="Sig_transdc_His_kin-like_C"/>
</dbReference>
<feature type="domain" description="PAS" evidence="12">
    <location>
        <begin position="311"/>
        <end position="381"/>
    </location>
</feature>
<sequence length="955" mass="107830">MVRPKGNPNLSLYHFTTDRDESLTAKLSLRVTDSMLEQIQTQDNWQEFVREAIAEKLQRTKENFCSETNTIVNFFPDLLLIINNQGIIENYWGSHLSQVYGLPTDILKKSIQEVISVSVGEQITEAFARLQVGQSLVNLEYSLVVNEQEEFYEIRLVNLSQPEHFLGIIRNISNCKRVELQLRHNEHLYRAIGETIDYGIWVCQPDGRNIYASESFLNLVGLTQEECSNFGWGNVLHPDDAQETISAWKECSRIGSFWDREHRYRGVDGQWHPILARGVPVRDANGDIICWAGINLDISRLKQTEEKLRESEERFRILADSAPVLIWMNGFEGGCEFVNKAYLDFFGKTLSEVQGLAWSDYLHPDDASYIQVYLKTFKERQPFRAQGRFKRADGQYRWLESRANPRFSSTGEFLGYIGTSSDISEIKEAEEALLQREQRFSTLFNGMEDWILVYPVTEEGHPGNFIEVNEQACKKLGYSREELLQMSVRDIVNTLFINAEINFKKLLSAKHLVLESVHRTKDGENIPVEVSATLFTLNGLPTVQAICRDITERKQIEQERENLLIQEQAAREVAESANRIKDEFLAVLSHELRSPLNPILGWAKLLNTHTLEPATHQKALSIIERNAQLQAELIEDLLDVSRILRGKLTLKIVSVNLGFIIDSAIETIRLAAQAKNIQIQTKLDPNIGEVLGDPARLQQIVWNLLSNAVKFTPTGGKVEIELNSLGNWAKIRVTDTGKGITSDFLPHIFDYFRQADSTTTRIFGGLGLGLAIARHLVELHGGTIKAESLGEGQGATFIVKLPLIPETVQSQKQSSVSPSKTHKKAVLPLTQTHILVVDDEVDTQDFLRFVLEDSGATVTTVASASEALKSLKQSNFNIVICDIGMPETDGYTLIQELRTWEKLTGKEQTPAIALTAYAGEGDRIQAFSAGFQRHLTKPVEPEKLLKTVVDLISQR</sequence>
<dbReference type="FunFam" id="3.30.450.20:FF:000099">
    <property type="entry name" value="Sensory box sensor histidine kinase"/>
    <property type="match status" value="1"/>
</dbReference>
<keyword evidence="5 14" id="KW-0418">Kinase</keyword>
<keyword evidence="9" id="KW-0175">Coiled coil</keyword>
<dbReference type="Pfam" id="PF13426">
    <property type="entry name" value="PAS_9"/>
    <property type="match status" value="1"/>
</dbReference>
<evidence type="ECO:0000256" key="6">
    <source>
        <dbReference type="ARBA" id="ARBA00023012"/>
    </source>
</evidence>
<keyword evidence="4 8" id="KW-0597">Phosphoprotein</keyword>
<gene>
    <name evidence="14" type="ordered locus">PCC7424_4990</name>
</gene>
<dbReference type="Gene3D" id="3.30.450.20">
    <property type="entry name" value="PAS domain"/>
    <property type="match status" value="4"/>
</dbReference>
<dbReference type="SMART" id="SM00091">
    <property type="entry name" value="PAS"/>
    <property type="match status" value="4"/>
</dbReference>
<dbReference type="SUPFAM" id="SSF52172">
    <property type="entry name" value="CheY-like"/>
    <property type="match status" value="1"/>
</dbReference>
<dbReference type="InterPro" id="IPR005467">
    <property type="entry name" value="His_kinase_dom"/>
</dbReference>
<dbReference type="InterPro" id="IPR035965">
    <property type="entry name" value="PAS-like_dom_sf"/>
</dbReference>
<dbReference type="SMART" id="SM00448">
    <property type="entry name" value="REC"/>
    <property type="match status" value="1"/>
</dbReference>
<feature type="modified residue" description="4-aspartylphosphate" evidence="8">
    <location>
        <position position="882"/>
    </location>
</feature>
<evidence type="ECO:0000259" key="10">
    <source>
        <dbReference type="PROSITE" id="PS50109"/>
    </source>
</evidence>
<dbReference type="Gene3D" id="3.30.565.10">
    <property type="entry name" value="Histidine kinase-like ATPase, C-terminal domain"/>
    <property type="match status" value="1"/>
</dbReference>
<dbReference type="CDD" id="cd00130">
    <property type="entry name" value="PAS"/>
    <property type="match status" value="4"/>
</dbReference>
<comment type="catalytic activity">
    <reaction evidence="1">
        <text>ATP + protein L-histidine = ADP + protein N-phospho-L-histidine.</text>
        <dbReference type="EC" id="2.7.13.3"/>
    </reaction>
</comment>
<evidence type="ECO:0000256" key="7">
    <source>
        <dbReference type="ARBA" id="ARBA00074306"/>
    </source>
</evidence>
<keyword evidence="15" id="KW-1185">Reference proteome</keyword>
<dbReference type="EMBL" id="CP001291">
    <property type="protein sequence ID" value="ACK73343.1"/>
    <property type="molecule type" value="Genomic_DNA"/>
</dbReference>
<feature type="domain" description="Response regulatory" evidence="11">
    <location>
        <begin position="833"/>
        <end position="952"/>
    </location>
</feature>
<dbReference type="PRINTS" id="PR00344">
    <property type="entry name" value="BCTRLSENSOR"/>
</dbReference>
<evidence type="ECO:0000256" key="3">
    <source>
        <dbReference type="ARBA" id="ARBA00012438"/>
    </source>
</evidence>
<proteinExistence type="inferred from homology"/>